<reference evidence="2" key="1">
    <citation type="submission" date="2023-01" db="EMBL/GenBank/DDBJ databases">
        <title>Key to firefly adult light organ development and bioluminescence: homeobox transcription factors regulate luciferase expression and transportation to peroxisome.</title>
        <authorList>
            <person name="Fu X."/>
        </authorList>
    </citation>
    <scope>NUCLEOTIDE SEQUENCE [LARGE SCALE GENOMIC DNA]</scope>
</reference>
<dbReference type="EMBL" id="JARPUR010000003">
    <property type="protein sequence ID" value="KAK4880092.1"/>
    <property type="molecule type" value="Genomic_DNA"/>
</dbReference>
<accession>A0AAN7P9E6</accession>
<comment type="caution">
    <text evidence="1">The sequence shown here is derived from an EMBL/GenBank/DDBJ whole genome shotgun (WGS) entry which is preliminary data.</text>
</comment>
<name>A0AAN7P9E6_9COLE</name>
<protein>
    <submittedName>
        <fullName evidence="1">Uncharacterized protein</fullName>
    </submittedName>
</protein>
<evidence type="ECO:0000313" key="2">
    <source>
        <dbReference type="Proteomes" id="UP001353858"/>
    </source>
</evidence>
<proteinExistence type="predicted"/>
<dbReference type="AlphaFoldDB" id="A0AAN7P9E6"/>
<sequence>MDVFDDLMDLVEDVEQIYDLYDLHNVRKIKNYKTRQDPFQLNDADFKRKYRFSKEYVKAIVDLVKENIELDSRGGSISCELQVLAALRTWARNEVQDDAGDLHGLSQQSISNICHRVGIALARKSRDYIKMPTSNNEQETVMAQFRGISVLHNIAIQMGEDINFIVNDENPPVPPQDYLVTPADIPQAHNNCLQGKAVRAAFINDFF</sequence>
<evidence type="ECO:0000313" key="1">
    <source>
        <dbReference type="EMBL" id="KAK4880092.1"/>
    </source>
</evidence>
<keyword evidence="2" id="KW-1185">Reference proteome</keyword>
<organism evidence="1 2">
    <name type="scientific">Aquatica leii</name>
    <dbReference type="NCBI Taxonomy" id="1421715"/>
    <lineage>
        <taxon>Eukaryota</taxon>
        <taxon>Metazoa</taxon>
        <taxon>Ecdysozoa</taxon>
        <taxon>Arthropoda</taxon>
        <taxon>Hexapoda</taxon>
        <taxon>Insecta</taxon>
        <taxon>Pterygota</taxon>
        <taxon>Neoptera</taxon>
        <taxon>Endopterygota</taxon>
        <taxon>Coleoptera</taxon>
        <taxon>Polyphaga</taxon>
        <taxon>Elateriformia</taxon>
        <taxon>Elateroidea</taxon>
        <taxon>Lampyridae</taxon>
        <taxon>Luciolinae</taxon>
        <taxon>Aquatica</taxon>
    </lineage>
</organism>
<gene>
    <name evidence="1" type="ORF">RN001_008238</name>
</gene>
<dbReference type="Proteomes" id="UP001353858">
    <property type="component" value="Unassembled WGS sequence"/>
</dbReference>